<reference evidence="2" key="1">
    <citation type="journal article" date="2014" name="Front. Microbiol.">
        <title>High frequency of phylogenetically diverse reductive dehalogenase-homologous genes in deep subseafloor sedimentary metagenomes.</title>
        <authorList>
            <person name="Kawai M."/>
            <person name="Futagami T."/>
            <person name="Toyoda A."/>
            <person name="Takaki Y."/>
            <person name="Nishi S."/>
            <person name="Hori S."/>
            <person name="Arai W."/>
            <person name="Tsubouchi T."/>
            <person name="Morono Y."/>
            <person name="Uchiyama I."/>
            <person name="Ito T."/>
            <person name="Fujiyama A."/>
            <person name="Inagaki F."/>
            <person name="Takami H."/>
        </authorList>
    </citation>
    <scope>NUCLEOTIDE SEQUENCE</scope>
    <source>
        <strain evidence="2">Expedition CK06-06</strain>
    </source>
</reference>
<proteinExistence type="predicted"/>
<feature type="domain" description="Schlafen AlbA-2" evidence="1">
    <location>
        <begin position="17"/>
        <end position="70"/>
    </location>
</feature>
<name>X1PAN6_9ZZZZ</name>
<dbReference type="Pfam" id="PF04326">
    <property type="entry name" value="SLFN_AlbA_2"/>
    <property type="match status" value="1"/>
</dbReference>
<dbReference type="AlphaFoldDB" id="X1PAN6"/>
<gene>
    <name evidence="2" type="ORF">S06H3_47688</name>
</gene>
<feature type="non-terminal residue" evidence="2">
    <location>
        <position position="70"/>
    </location>
</feature>
<dbReference type="InterPro" id="IPR038461">
    <property type="entry name" value="Schlafen_AlbA_2_dom_sf"/>
</dbReference>
<evidence type="ECO:0000259" key="1">
    <source>
        <dbReference type="Pfam" id="PF04326"/>
    </source>
</evidence>
<dbReference type="InterPro" id="IPR007421">
    <property type="entry name" value="Schlafen_AlbA_2_dom"/>
</dbReference>
<dbReference type="EMBL" id="BARV01029974">
    <property type="protein sequence ID" value="GAI36080.1"/>
    <property type="molecule type" value="Genomic_DNA"/>
</dbReference>
<organism evidence="2">
    <name type="scientific">marine sediment metagenome</name>
    <dbReference type="NCBI Taxonomy" id="412755"/>
    <lineage>
        <taxon>unclassified sequences</taxon>
        <taxon>metagenomes</taxon>
        <taxon>ecological metagenomes</taxon>
    </lineage>
</organism>
<evidence type="ECO:0000313" key="2">
    <source>
        <dbReference type="EMBL" id="GAI36080.1"/>
    </source>
</evidence>
<dbReference type="Gene3D" id="3.30.950.30">
    <property type="entry name" value="Schlafen, AAA domain"/>
    <property type="match status" value="1"/>
</dbReference>
<protein>
    <recommendedName>
        <fullName evidence="1">Schlafen AlbA-2 domain-containing protein</fullName>
    </recommendedName>
</protein>
<sequence length="70" mass="7983">MVSSIDLLFAQLLNTTELRKVEFKECQYRLDNDVLKSHFVKDILCMANAPGEDGYILLGVREKPREVVGI</sequence>
<comment type="caution">
    <text evidence="2">The sequence shown here is derived from an EMBL/GenBank/DDBJ whole genome shotgun (WGS) entry which is preliminary data.</text>
</comment>
<accession>X1PAN6</accession>